<dbReference type="InterPro" id="IPR014718">
    <property type="entry name" value="GH-type_carb-bd"/>
</dbReference>
<dbReference type="SUPFAM" id="SSF81296">
    <property type="entry name" value="E set domains"/>
    <property type="match status" value="1"/>
</dbReference>
<dbReference type="InterPro" id="IPR007444">
    <property type="entry name" value="Glucan_biosyn_MdoG_C"/>
</dbReference>
<dbReference type="InterPro" id="IPR011013">
    <property type="entry name" value="Gal_mutarotase_sf_dom"/>
</dbReference>
<comment type="pathway">
    <text evidence="2">Glycan metabolism; osmoregulated periplasmic glucan (OPG) biosynthesis.</text>
</comment>
<dbReference type="PIRSF" id="PIRSF006281">
    <property type="entry name" value="MdoG"/>
    <property type="match status" value="1"/>
</dbReference>
<dbReference type="AlphaFoldDB" id="A0A2T4JT00"/>
<name>A0A2T4JT00_9RHOB</name>
<proteinExistence type="inferred from homology"/>
<protein>
    <submittedName>
        <fullName evidence="6">Glucan biosynthesis protein G</fullName>
    </submittedName>
</protein>
<evidence type="ECO:0000256" key="4">
    <source>
        <dbReference type="ARBA" id="ARBA00022764"/>
    </source>
</evidence>
<organism evidence="6 7">
    <name type="scientific">Cereibacter changlensis JA139</name>
    <dbReference type="NCBI Taxonomy" id="1188249"/>
    <lineage>
        <taxon>Bacteria</taxon>
        <taxon>Pseudomonadati</taxon>
        <taxon>Pseudomonadota</taxon>
        <taxon>Alphaproteobacteria</taxon>
        <taxon>Rhodobacterales</taxon>
        <taxon>Paracoccaceae</taxon>
        <taxon>Cereibacter</taxon>
    </lineage>
</organism>
<dbReference type="Proteomes" id="UP000241010">
    <property type="component" value="Unassembled WGS sequence"/>
</dbReference>
<comment type="similarity">
    <text evidence="3">Belongs to the OpgD/OpgG family.</text>
</comment>
<accession>A0A2T4JT00</accession>
<sequence length="572" mass="62679">MPVALSSPDFLRCSRSGAYHAHGTRTSDKSCARVCIRSVSPMHRRFFCISFAAAFTTTTASLALLAGSAARAADVDQMAPAGGSVADLVRDRARALAALPYQASSGFLSDGLRALDYDDYRRIVYRDNKGFWRDQPFGFELQPLHRGFIQTGRMALNLVIDRIVYPLAYDANLFRFDGEAPPVVSDGDIGYSGYRLMAQVGAGRIAREFLVFQGASYFRVIPPGMVYGLSARGIALRTGEPDGEEFPSFVEAWIERPQPGAGEIILHALLDGPSVTGAYRFVVRPDMDDSAADSAKTVIDVTATLFPRVDLVNVGLAPLTSMYWFSPLEKKTVDDYRPRVHDSDGLQIEMDTGESVWRPLANPEHLQASSFLAGPSGVVSSFGLAQRDRNWSSYQDAEANYHHRPGCRVEPGDGWPRGRVELIEIPTANEYADNIVAYWRPEEPLRAGSEITFDYTLHWSGRITGGADLLRVAGSASGRAPGPDDKREIVIDFAPSSRVPMIGAAPPADLVPVVEVVDGRVDGISLRRVPDTGGMRLSLFVTMDAPAVELRVILQRQDRAASETWLYRMTHS</sequence>
<dbReference type="SUPFAM" id="SSF74650">
    <property type="entry name" value="Galactose mutarotase-like"/>
    <property type="match status" value="1"/>
</dbReference>
<comment type="caution">
    <text evidence="6">The sequence shown here is derived from an EMBL/GenBank/DDBJ whole genome shotgun (WGS) entry which is preliminary data.</text>
</comment>
<dbReference type="Pfam" id="PF04349">
    <property type="entry name" value="MdoG"/>
    <property type="match status" value="1"/>
</dbReference>
<dbReference type="GO" id="GO:0051274">
    <property type="term" value="P:beta-glucan biosynthetic process"/>
    <property type="evidence" value="ECO:0007669"/>
    <property type="project" value="TreeGrafter"/>
</dbReference>
<reference evidence="6 7" key="1">
    <citation type="submission" date="2018-03" db="EMBL/GenBank/DDBJ databases">
        <title>Cereibacter changlensis.</title>
        <authorList>
            <person name="Meyer T.E."/>
            <person name="Miller S."/>
            <person name="Lodha T."/>
            <person name="Gandham S."/>
            <person name="Chintalapati S."/>
            <person name="Chintalapati V.R."/>
        </authorList>
    </citation>
    <scope>NUCLEOTIDE SEQUENCE [LARGE SCALE GENOMIC DNA]</scope>
    <source>
        <strain evidence="6 7">JA139</strain>
    </source>
</reference>
<dbReference type="InterPro" id="IPR014756">
    <property type="entry name" value="Ig_E-set"/>
</dbReference>
<evidence type="ECO:0000259" key="5">
    <source>
        <dbReference type="Pfam" id="PF04349"/>
    </source>
</evidence>
<gene>
    <name evidence="6" type="ORF">C5F48_14365</name>
</gene>
<dbReference type="Gene3D" id="2.70.98.10">
    <property type="match status" value="1"/>
</dbReference>
<evidence type="ECO:0000313" key="6">
    <source>
        <dbReference type="EMBL" id="PTE21040.1"/>
    </source>
</evidence>
<evidence type="ECO:0000313" key="7">
    <source>
        <dbReference type="Proteomes" id="UP000241010"/>
    </source>
</evidence>
<dbReference type="GO" id="GO:0003824">
    <property type="term" value="F:catalytic activity"/>
    <property type="evidence" value="ECO:0007669"/>
    <property type="project" value="InterPro"/>
</dbReference>
<feature type="domain" description="Glucan biosynthesis periplasmic MdoG C-terminal" evidence="5">
    <location>
        <begin position="87"/>
        <end position="568"/>
    </location>
</feature>
<dbReference type="InterPro" id="IPR014438">
    <property type="entry name" value="Glucan_biosyn_MdoG/MdoD"/>
</dbReference>
<dbReference type="GO" id="GO:0030288">
    <property type="term" value="C:outer membrane-bounded periplasmic space"/>
    <property type="evidence" value="ECO:0007669"/>
    <property type="project" value="TreeGrafter"/>
</dbReference>
<comment type="subcellular location">
    <subcellularLocation>
        <location evidence="1">Periplasm</location>
    </subcellularLocation>
</comment>
<evidence type="ECO:0000256" key="2">
    <source>
        <dbReference type="ARBA" id="ARBA00005001"/>
    </source>
</evidence>
<evidence type="ECO:0000256" key="1">
    <source>
        <dbReference type="ARBA" id="ARBA00004418"/>
    </source>
</evidence>
<dbReference type="UniPathway" id="UPA00637"/>
<dbReference type="OrthoDB" id="9777817at2"/>
<dbReference type="PANTHER" id="PTHR30504:SF2">
    <property type="entry name" value="GLUCANS BIOSYNTHESIS PROTEIN G"/>
    <property type="match status" value="1"/>
</dbReference>
<dbReference type="Gene3D" id="2.60.40.10">
    <property type="entry name" value="Immunoglobulins"/>
    <property type="match status" value="1"/>
</dbReference>
<evidence type="ECO:0000256" key="3">
    <source>
        <dbReference type="ARBA" id="ARBA00009284"/>
    </source>
</evidence>
<dbReference type="InterPro" id="IPR013783">
    <property type="entry name" value="Ig-like_fold"/>
</dbReference>
<dbReference type="PANTHER" id="PTHR30504">
    <property type="entry name" value="GLUCANS BIOSYNTHESIS PROTEIN"/>
    <property type="match status" value="1"/>
</dbReference>
<dbReference type="GO" id="GO:0030246">
    <property type="term" value="F:carbohydrate binding"/>
    <property type="evidence" value="ECO:0007669"/>
    <property type="project" value="InterPro"/>
</dbReference>
<keyword evidence="4" id="KW-0574">Periplasm</keyword>
<keyword evidence="7" id="KW-1185">Reference proteome</keyword>
<dbReference type="EMBL" id="PZKG01000069">
    <property type="protein sequence ID" value="PTE21040.1"/>
    <property type="molecule type" value="Genomic_DNA"/>
</dbReference>